<accession>A0A7C4TAF6</accession>
<name>A0A7C4TAF6_UNCW3</name>
<evidence type="ECO:0000313" key="7">
    <source>
        <dbReference type="EMBL" id="HGV96827.1"/>
    </source>
</evidence>
<feature type="domain" description="RNA polymerase sigma factor 70 region 4 type 2" evidence="6">
    <location>
        <begin position="111"/>
        <end position="163"/>
    </location>
</feature>
<evidence type="ECO:0000256" key="2">
    <source>
        <dbReference type="ARBA" id="ARBA00023015"/>
    </source>
</evidence>
<dbReference type="InterPro" id="IPR039425">
    <property type="entry name" value="RNA_pol_sigma-70-like"/>
</dbReference>
<sequence>MNEEDSVLVKRFKLGEEKAFDLLFERYQRVLYTICYRYTRNEADARELTQDIFIKVYRNLKKFNEKCKFFTWLYRIAVNTCLSFNKRKHRDEVGLGEYIPHQPERDILLKKAIEDALEKLPGRQRMVFILRHYQGYKFEELAKIMNISVGAAKAHHFQALKKLRVFLKDWL</sequence>
<dbReference type="InterPro" id="IPR013325">
    <property type="entry name" value="RNA_pol_sigma_r2"/>
</dbReference>
<evidence type="ECO:0000259" key="5">
    <source>
        <dbReference type="Pfam" id="PF04542"/>
    </source>
</evidence>
<organism evidence="7">
    <name type="scientific">candidate division WOR-3 bacterium</name>
    <dbReference type="NCBI Taxonomy" id="2052148"/>
    <lineage>
        <taxon>Bacteria</taxon>
        <taxon>Bacteria division WOR-3</taxon>
    </lineage>
</organism>
<dbReference type="NCBIfam" id="TIGR02937">
    <property type="entry name" value="sigma70-ECF"/>
    <property type="match status" value="1"/>
</dbReference>
<proteinExistence type="inferred from homology"/>
<dbReference type="InterPro" id="IPR036388">
    <property type="entry name" value="WH-like_DNA-bd_sf"/>
</dbReference>
<dbReference type="InterPro" id="IPR014284">
    <property type="entry name" value="RNA_pol_sigma-70_dom"/>
</dbReference>
<reference evidence="7" key="1">
    <citation type="journal article" date="2020" name="mSystems">
        <title>Genome- and Community-Level Interaction Insights into Carbon Utilization and Element Cycling Functions of Hydrothermarchaeota in Hydrothermal Sediment.</title>
        <authorList>
            <person name="Zhou Z."/>
            <person name="Liu Y."/>
            <person name="Xu W."/>
            <person name="Pan J."/>
            <person name="Luo Z.H."/>
            <person name="Li M."/>
        </authorList>
    </citation>
    <scope>NUCLEOTIDE SEQUENCE [LARGE SCALE GENOMIC DNA]</scope>
    <source>
        <strain evidence="7">SpSt-774</strain>
    </source>
</reference>
<dbReference type="PANTHER" id="PTHR43133:SF51">
    <property type="entry name" value="RNA POLYMERASE SIGMA FACTOR"/>
    <property type="match status" value="1"/>
</dbReference>
<dbReference type="EMBL" id="DTGZ01000014">
    <property type="protein sequence ID" value="HGV96827.1"/>
    <property type="molecule type" value="Genomic_DNA"/>
</dbReference>
<dbReference type="AlphaFoldDB" id="A0A7C4TAF6"/>
<gene>
    <name evidence="7" type="ORF">ENV60_00820</name>
</gene>
<dbReference type="InterPro" id="IPR007627">
    <property type="entry name" value="RNA_pol_sigma70_r2"/>
</dbReference>
<keyword evidence="2" id="KW-0805">Transcription regulation</keyword>
<dbReference type="Gene3D" id="1.10.10.10">
    <property type="entry name" value="Winged helix-like DNA-binding domain superfamily/Winged helix DNA-binding domain"/>
    <property type="match status" value="1"/>
</dbReference>
<dbReference type="GO" id="GO:0003677">
    <property type="term" value="F:DNA binding"/>
    <property type="evidence" value="ECO:0007669"/>
    <property type="project" value="InterPro"/>
</dbReference>
<protein>
    <submittedName>
        <fullName evidence="7">Sigma-70 family RNA polymerase sigma factor</fullName>
    </submittedName>
</protein>
<dbReference type="InterPro" id="IPR013324">
    <property type="entry name" value="RNA_pol_sigma_r3/r4-like"/>
</dbReference>
<dbReference type="PANTHER" id="PTHR43133">
    <property type="entry name" value="RNA POLYMERASE ECF-TYPE SIGMA FACTO"/>
    <property type="match status" value="1"/>
</dbReference>
<dbReference type="CDD" id="cd06171">
    <property type="entry name" value="Sigma70_r4"/>
    <property type="match status" value="1"/>
</dbReference>
<dbReference type="Gene3D" id="1.10.1740.10">
    <property type="match status" value="1"/>
</dbReference>
<evidence type="ECO:0000256" key="1">
    <source>
        <dbReference type="ARBA" id="ARBA00010641"/>
    </source>
</evidence>
<dbReference type="GO" id="GO:0006352">
    <property type="term" value="P:DNA-templated transcription initiation"/>
    <property type="evidence" value="ECO:0007669"/>
    <property type="project" value="InterPro"/>
</dbReference>
<keyword evidence="4" id="KW-0804">Transcription</keyword>
<dbReference type="Pfam" id="PF08281">
    <property type="entry name" value="Sigma70_r4_2"/>
    <property type="match status" value="1"/>
</dbReference>
<evidence type="ECO:0000256" key="4">
    <source>
        <dbReference type="ARBA" id="ARBA00023163"/>
    </source>
</evidence>
<evidence type="ECO:0000256" key="3">
    <source>
        <dbReference type="ARBA" id="ARBA00023082"/>
    </source>
</evidence>
<dbReference type="GO" id="GO:0016987">
    <property type="term" value="F:sigma factor activity"/>
    <property type="evidence" value="ECO:0007669"/>
    <property type="project" value="UniProtKB-KW"/>
</dbReference>
<dbReference type="SUPFAM" id="SSF88659">
    <property type="entry name" value="Sigma3 and sigma4 domains of RNA polymerase sigma factors"/>
    <property type="match status" value="1"/>
</dbReference>
<evidence type="ECO:0000259" key="6">
    <source>
        <dbReference type="Pfam" id="PF08281"/>
    </source>
</evidence>
<comment type="caution">
    <text evidence="7">The sequence shown here is derived from an EMBL/GenBank/DDBJ whole genome shotgun (WGS) entry which is preliminary data.</text>
</comment>
<feature type="domain" description="RNA polymerase sigma-70 region 2" evidence="5">
    <location>
        <begin position="23"/>
        <end position="89"/>
    </location>
</feature>
<keyword evidence="3" id="KW-0731">Sigma factor</keyword>
<dbReference type="SUPFAM" id="SSF88946">
    <property type="entry name" value="Sigma2 domain of RNA polymerase sigma factors"/>
    <property type="match status" value="1"/>
</dbReference>
<dbReference type="Pfam" id="PF04542">
    <property type="entry name" value="Sigma70_r2"/>
    <property type="match status" value="1"/>
</dbReference>
<comment type="similarity">
    <text evidence="1">Belongs to the sigma-70 factor family. ECF subfamily.</text>
</comment>
<dbReference type="InterPro" id="IPR013249">
    <property type="entry name" value="RNA_pol_sigma70_r4_t2"/>
</dbReference>